<dbReference type="PANTHER" id="PTHR24198:SF165">
    <property type="entry name" value="ANKYRIN REPEAT-CONTAINING PROTEIN-RELATED"/>
    <property type="match status" value="1"/>
</dbReference>
<feature type="repeat" description="ANK" evidence="3">
    <location>
        <begin position="333"/>
        <end position="365"/>
    </location>
</feature>
<feature type="compositionally biased region" description="Basic residues" evidence="4">
    <location>
        <begin position="301"/>
        <end position="310"/>
    </location>
</feature>
<feature type="repeat" description="ANK" evidence="3">
    <location>
        <begin position="641"/>
        <end position="673"/>
    </location>
</feature>
<comment type="caution">
    <text evidence="6">The sequence shown here is derived from an EMBL/GenBank/DDBJ whole genome shotgun (WGS) entry which is preliminary data.</text>
</comment>
<dbReference type="InterPro" id="IPR036770">
    <property type="entry name" value="Ankyrin_rpt-contain_sf"/>
</dbReference>
<sequence>MDMEMDTIIETGDDQPIQEKSPDHVNIGDGDCLIHINSSTESCDFKNSCEGLIAEDSIEVERHNRPTKIVLCQAENEEKGCPTPIKAHRHLLKNKVGITDDGQKRIVKLVRAFYYFPKAFSSFAQFEIVLAKLSSKQNLYTVYSLKNLEGEPVDVSRNKVVALTPNIWKYGVKNKQFVTTNFISDLINADRPELIELAYLQLPILDVYLPNPFNTSEKRKKPISRHEGVLHMCARNGSAHSMRYLLEITSPYFPLSLQSNLYSRGDSILQAAIESNSIQVVEIILNHITKAEEVVPEKNRQRGFTRGKRTISKDSNNQSMGSKIQIINQKNDYTETSLHVCLRKENLDCLNMLLRNNANISIEDKYGNSVVHTAALRNRDDALKEMLHTMLEKEEGLNEWQSVLKNCNKKRLIPAALATEIPVVEVLLERANKEGAYNDELGRLLFWAAGRNKLELARYLIGEGATVNVENENGQTPLKLACVRGHVDLAELILEHNEDPNYTGENSKLTAMNSAARSGHIDVVELLRRHNVHLWDQGVMETSALHSAIAGGQSQLAEFLIEQAMMNTNARDKCERTPLYYAIEEGHPDCVKVLLRNQADPELVVDGTGQKAVHLAVENDKRQILKILLDFGARPDEATQEGVTPLLLSIRKDYAHILQLLLLYNINIEREDEENNNLMHLIAINKSSKCANFLLKEQDNAKARHMILNLNYDDKTPINIARDNRSQEVLQLFIQYVPIDLFDKDPSIFHVLYNDKQYDILKVVFNRLSRPLEERPDLVSCNPSFLDSNEQGQNPYSKTFSHLLPSFMHKLIDCQDNELKEHPLVKIAVKNKLRVYRIWYLFTFLVFAVFLVSLTVSLILSSYDCETVVRFSFVEFDPNSNNYVFANQLRAIRFVCELIVFGYGINLFINELVEFVLVWSHRYKDKSVQYNRDRVHQPPKRSKDLINTDELIAENLRVLVNTSTVLDGVDRRFFYLPGAFITYFLDNIIDLSGILCLTLLVIFRYFRIGNVDVNQWTFAAFAFIIYTLTLFKYTKIIPSLGSYVETVRYVFIRDIPRFLVILGIVVFAFIGGIHLAARQPIPPSGFVNNSYTTTNILGGTDNCLVNEDFVNFTLTRLFWINNILTDTYDLRRPLLTGSFFILDSGAEEVQSDLLNVNFTFVLLYALFAFAIIVVLSNILIAQLSQTYAEFSKQNEFHYQLQLVLSIELESNISFFLGKYFRRYAFVRVVNVPYKEWVNLEDNSAGKDIERRISFIEENLQKSFKILSQESHKSSQRKDTLDAMGERLGDLGGKVDVVKSYLEDPVQLTLPRRRRFADASRTSMSESRSYSVSDSGKMEERINALDLKVTHIVELLEKLTN</sequence>
<keyword evidence="7" id="KW-1185">Reference proteome</keyword>
<dbReference type="SUPFAM" id="SSF48403">
    <property type="entry name" value="Ankyrin repeat"/>
    <property type="match status" value="1"/>
</dbReference>
<reference evidence="6 7" key="1">
    <citation type="journal article" date="2023" name="BMC Biol.">
        <title>The compact genome of the sponge Oopsacas minuta (Hexactinellida) is lacking key metazoan core genes.</title>
        <authorList>
            <person name="Santini S."/>
            <person name="Schenkelaars Q."/>
            <person name="Jourda C."/>
            <person name="Duchesne M."/>
            <person name="Belahbib H."/>
            <person name="Rocher C."/>
            <person name="Selva M."/>
            <person name="Riesgo A."/>
            <person name="Vervoort M."/>
            <person name="Leys S.P."/>
            <person name="Kodjabachian L."/>
            <person name="Le Bivic A."/>
            <person name="Borchiellini C."/>
            <person name="Claverie J.M."/>
            <person name="Renard E."/>
        </authorList>
    </citation>
    <scope>NUCLEOTIDE SEQUENCE [LARGE SCALE GENOMIC DNA]</scope>
    <source>
        <strain evidence="6">SPO-2</strain>
    </source>
</reference>
<evidence type="ECO:0000256" key="1">
    <source>
        <dbReference type="ARBA" id="ARBA00022737"/>
    </source>
</evidence>
<dbReference type="PANTHER" id="PTHR24198">
    <property type="entry name" value="ANKYRIN REPEAT AND PROTEIN KINASE DOMAIN-CONTAINING PROTEIN"/>
    <property type="match status" value="1"/>
</dbReference>
<evidence type="ECO:0000256" key="5">
    <source>
        <dbReference type="SAM" id="Phobius"/>
    </source>
</evidence>
<keyword evidence="1" id="KW-0677">Repeat</keyword>
<evidence type="ECO:0000256" key="4">
    <source>
        <dbReference type="SAM" id="MobiDB-lite"/>
    </source>
</evidence>
<organism evidence="6 7">
    <name type="scientific">Oopsacas minuta</name>
    <dbReference type="NCBI Taxonomy" id="111878"/>
    <lineage>
        <taxon>Eukaryota</taxon>
        <taxon>Metazoa</taxon>
        <taxon>Porifera</taxon>
        <taxon>Hexactinellida</taxon>
        <taxon>Hexasterophora</taxon>
        <taxon>Lyssacinosida</taxon>
        <taxon>Leucopsacidae</taxon>
        <taxon>Oopsacas</taxon>
    </lineage>
</organism>
<feature type="region of interest" description="Disordered" evidence="4">
    <location>
        <begin position="299"/>
        <end position="318"/>
    </location>
</feature>
<dbReference type="SMART" id="SM00248">
    <property type="entry name" value="ANK"/>
    <property type="match status" value="13"/>
</dbReference>
<dbReference type="Gene3D" id="1.25.40.20">
    <property type="entry name" value="Ankyrin repeat-containing domain"/>
    <property type="match status" value="2"/>
</dbReference>
<accession>A0AAV7JZ15</accession>
<keyword evidence="5" id="KW-0472">Membrane</keyword>
<gene>
    <name evidence="6" type="ORF">LOD99_3470</name>
</gene>
<dbReference type="Pfam" id="PF12796">
    <property type="entry name" value="Ank_2"/>
    <property type="match status" value="2"/>
</dbReference>
<dbReference type="EMBL" id="JAKMXF010000266">
    <property type="protein sequence ID" value="KAI6653575.1"/>
    <property type="molecule type" value="Genomic_DNA"/>
</dbReference>
<feature type="transmembrane region" description="Helical" evidence="5">
    <location>
        <begin position="980"/>
        <end position="1003"/>
    </location>
</feature>
<keyword evidence="2 3" id="KW-0040">ANK repeat</keyword>
<dbReference type="PROSITE" id="PS50088">
    <property type="entry name" value="ANK_REPEAT"/>
    <property type="match status" value="5"/>
</dbReference>
<feature type="repeat" description="ANK" evidence="3">
    <location>
        <begin position="608"/>
        <end position="640"/>
    </location>
</feature>
<protein>
    <submittedName>
        <fullName evidence="6">Serine/threonine-protein phosphatase 6 regulatory ankyrin repeat subunit A-like isoform X1</fullName>
    </submittedName>
</protein>
<evidence type="ECO:0000256" key="2">
    <source>
        <dbReference type="ARBA" id="ARBA00023043"/>
    </source>
</evidence>
<feature type="transmembrane region" description="Helical" evidence="5">
    <location>
        <begin position="1015"/>
        <end position="1034"/>
    </location>
</feature>
<feature type="transmembrane region" description="Helical" evidence="5">
    <location>
        <begin position="1161"/>
        <end position="1183"/>
    </location>
</feature>
<name>A0AAV7JZ15_9METZ</name>
<evidence type="ECO:0000256" key="3">
    <source>
        <dbReference type="PROSITE-ProRule" id="PRU00023"/>
    </source>
</evidence>
<feature type="repeat" description="ANK" evidence="3">
    <location>
        <begin position="574"/>
        <end position="606"/>
    </location>
</feature>
<dbReference type="Pfam" id="PF00023">
    <property type="entry name" value="Ank"/>
    <property type="match status" value="1"/>
</dbReference>
<proteinExistence type="predicted"/>
<feature type="repeat" description="ANK" evidence="3">
    <location>
        <begin position="473"/>
        <end position="505"/>
    </location>
</feature>
<keyword evidence="5" id="KW-0812">Transmembrane</keyword>
<evidence type="ECO:0000313" key="6">
    <source>
        <dbReference type="EMBL" id="KAI6653575.1"/>
    </source>
</evidence>
<feature type="transmembrane region" description="Helical" evidence="5">
    <location>
        <begin position="838"/>
        <end position="860"/>
    </location>
</feature>
<dbReference type="Proteomes" id="UP001165289">
    <property type="component" value="Unassembled WGS sequence"/>
</dbReference>
<dbReference type="PROSITE" id="PS50297">
    <property type="entry name" value="ANK_REP_REGION"/>
    <property type="match status" value="3"/>
</dbReference>
<dbReference type="InterPro" id="IPR002110">
    <property type="entry name" value="Ankyrin_rpt"/>
</dbReference>
<feature type="transmembrane region" description="Helical" evidence="5">
    <location>
        <begin position="1055"/>
        <end position="1077"/>
    </location>
</feature>
<evidence type="ECO:0000313" key="7">
    <source>
        <dbReference type="Proteomes" id="UP001165289"/>
    </source>
</evidence>
<keyword evidence="5" id="KW-1133">Transmembrane helix</keyword>